<gene>
    <name evidence="2" type="ORF">SAMN05192558_102390</name>
</gene>
<keyword evidence="3" id="KW-1185">Reference proteome</keyword>
<sequence>MYAIRPARPADLPAVVALVVRLQADSAHHVGYHGVTQAQVAEELGGFAPDWASGAVLAVDGDDQPCGVLSVDADPVVGRGWLHGPFVDVPADHPAARQCWHNAADELLEHAMAVPRLAGIGDLELYGHRLNRRLGDFAARHGFTTCGTSRVFTLTGDDLRPVLVSAVDDADTTRPLGTDEETRQRVIDLHERCFPNRSVTGEQLVDGARGHTVVVATGATGLLGYAAGFVQQEELYVDYVAVDPEMRAAGTGRGLVRALLRKLAADHGVRPQAAAVISLGNDASERMFTALGFDLHLELVGYRLTR</sequence>
<organism evidence="2 3">
    <name type="scientific">Actinokineospora alba</name>
    <dbReference type="NCBI Taxonomy" id="504798"/>
    <lineage>
        <taxon>Bacteria</taxon>
        <taxon>Bacillati</taxon>
        <taxon>Actinomycetota</taxon>
        <taxon>Actinomycetes</taxon>
        <taxon>Pseudonocardiales</taxon>
        <taxon>Pseudonocardiaceae</taxon>
        <taxon>Actinokineospora</taxon>
    </lineage>
</organism>
<feature type="domain" description="N-acetyltransferase" evidence="1">
    <location>
        <begin position="171"/>
        <end position="306"/>
    </location>
</feature>
<dbReference type="EMBL" id="FNJB01000002">
    <property type="protein sequence ID" value="SDO25994.1"/>
    <property type="molecule type" value="Genomic_DNA"/>
</dbReference>
<proteinExistence type="predicted"/>
<dbReference type="Pfam" id="PF00583">
    <property type="entry name" value="Acetyltransf_1"/>
    <property type="match status" value="1"/>
</dbReference>
<accession>A0A1H0I3G6</accession>
<dbReference type="GO" id="GO:0005840">
    <property type="term" value="C:ribosome"/>
    <property type="evidence" value="ECO:0007669"/>
    <property type="project" value="UniProtKB-KW"/>
</dbReference>
<keyword evidence="2" id="KW-0689">Ribosomal protein</keyword>
<dbReference type="SUPFAM" id="SSF55729">
    <property type="entry name" value="Acyl-CoA N-acyltransferases (Nat)"/>
    <property type="match status" value="2"/>
</dbReference>
<dbReference type="PROSITE" id="PS51186">
    <property type="entry name" value="GNAT"/>
    <property type="match status" value="1"/>
</dbReference>
<keyword evidence="2" id="KW-0687">Ribonucleoprotein</keyword>
<dbReference type="GO" id="GO:0016747">
    <property type="term" value="F:acyltransferase activity, transferring groups other than amino-acyl groups"/>
    <property type="evidence" value="ECO:0007669"/>
    <property type="project" value="InterPro"/>
</dbReference>
<dbReference type="RefSeq" id="WP_091370917.1">
    <property type="nucleotide sequence ID" value="NZ_FNDV01000008.1"/>
</dbReference>
<protein>
    <submittedName>
        <fullName evidence="2">Ribosomal protein S18 acetylase RimI</fullName>
    </submittedName>
</protein>
<dbReference type="InterPro" id="IPR016181">
    <property type="entry name" value="Acyl_CoA_acyltransferase"/>
</dbReference>
<evidence type="ECO:0000259" key="1">
    <source>
        <dbReference type="PROSITE" id="PS51186"/>
    </source>
</evidence>
<dbReference type="Proteomes" id="UP000199651">
    <property type="component" value="Unassembled WGS sequence"/>
</dbReference>
<evidence type="ECO:0000313" key="3">
    <source>
        <dbReference type="Proteomes" id="UP000199651"/>
    </source>
</evidence>
<dbReference type="Gene3D" id="3.40.630.30">
    <property type="match status" value="2"/>
</dbReference>
<name>A0A1H0I3G6_9PSEU</name>
<dbReference type="AlphaFoldDB" id="A0A1H0I3G6"/>
<dbReference type="OrthoDB" id="8593648at2"/>
<dbReference type="InterPro" id="IPR000182">
    <property type="entry name" value="GNAT_dom"/>
</dbReference>
<evidence type="ECO:0000313" key="2">
    <source>
        <dbReference type="EMBL" id="SDO25994.1"/>
    </source>
</evidence>
<dbReference type="STRING" id="504798.SAMN05421871_10889"/>
<reference evidence="3" key="1">
    <citation type="submission" date="2016-10" db="EMBL/GenBank/DDBJ databases">
        <authorList>
            <person name="Varghese N."/>
            <person name="Submissions S."/>
        </authorList>
    </citation>
    <scope>NUCLEOTIDE SEQUENCE [LARGE SCALE GENOMIC DNA]</scope>
    <source>
        <strain evidence="3">IBRC-M 10655</strain>
    </source>
</reference>